<dbReference type="SUPFAM" id="SSF56317">
    <property type="entry name" value="Carbon-nitrogen hydrolase"/>
    <property type="match status" value="1"/>
</dbReference>
<feature type="non-terminal residue" evidence="2">
    <location>
        <position position="250"/>
    </location>
</feature>
<feature type="non-terminal residue" evidence="2">
    <location>
        <position position="1"/>
    </location>
</feature>
<organism evidence="2">
    <name type="scientific">marine sediment metagenome</name>
    <dbReference type="NCBI Taxonomy" id="412755"/>
    <lineage>
        <taxon>unclassified sequences</taxon>
        <taxon>metagenomes</taxon>
        <taxon>ecological metagenomes</taxon>
    </lineage>
</organism>
<proteinExistence type="predicted"/>
<feature type="domain" description="CN hydrolase" evidence="1">
    <location>
        <begin position="1"/>
        <end position="208"/>
    </location>
</feature>
<evidence type="ECO:0000313" key="2">
    <source>
        <dbReference type="EMBL" id="GAH37353.1"/>
    </source>
</evidence>
<comment type="caution">
    <text evidence="2">The sequence shown here is derived from an EMBL/GenBank/DDBJ whole genome shotgun (WGS) entry which is preliminary data.</text>
</comment>
<protein>
    <recommendedName>
        <fullName evidence="1">CN hydrolase domain-containing protein</fullName>
    </recommendedName>
</protein>
<dbReference type="Gene3D" id="3.60.110.10">
    <property type="entry name" value="Carbon-nitrogen hydrolase"/>
    <property type="match status" value="1"/>
</dbReference>
<dbReference type="PROSITE" id="PS50263">
    <property type="entry name" value="CN_HYDROLASE"/>
    <property type="match status" value="1"/>
</dbReference>
<dbReference type="AlphaFoldDB" id="X1GWG3"/>
<sequence>EYFAIPPFPSSSKFDLPFITDQTFEITIQMIQEASLQNNLCIVGGSLFRQRQDGLYYNSCPVFDKGHLLAFQDKIHVTSKEHSWGLNSGVLSGLQVFNVDGINVSVVICADILFPITIAALRDQNADLLFIPLTSPLRKSDLTQKYRDCLFVARAFDTNVYVIKTGSVGKTASGVNIAGRSLIAGPHGVMLKAESETEEEILTIDLNIPKLEEMDLYPQLFGHYYNLNTNLFLNLRTLNTLDYVGIVFDV</sequence>
<dbReference type="EMBL" id="BARU01012126">
    <property type="protein sequence ID" value="GAH37353.1"/>
    <property type="molecule type" value="Genomic_DNA"/>
</dbReference>
<accession>X1GWG3</accession>
<evidence type="ECO:0000259" key="1">
    <source>
        <dbReference type="PROSITE" id="PS50263"/>
    </source>
</evidence>
<reference evidence="2" key="1">
    <citation type="journal article" date="2014" name="Front. Microbiol.">
        <title>High frequency of phylogenetically diverse reductive dehalogenase-homologous genes in deep subseafloor sedimentary metagenomes.</title>
        <authorList>
            <person name="Kawai M."/>
            <person name="Futagami T."/>
            <person name="Toyoda A."/>
            <person name="Takaki Y."/>
            <person name="Nishi S."/>
            <person name="Hori S."/>
            <person name="Arai W."/>
            <person name="Tsubouchi T."/>
            <person name="Morono Y."/>
            <person name="Uchiyama I."/>
            <person name="Ito T."/>
            <person name="Fujiyama A."/>
            <person name="Inagaki F."/>
            <person name="Takami H."/>
        </authorList>
    </citation>
    <scope>NUCLEOTIDE SEQUENCE</scope>
    <source>
        <strain evidence="2">Expedition CK06-06</strain>
    </source>
</reference>
<gene>
    <name evidence="2" type="ORF">S03H2_22498</name>
</gene>
<name>X1GWG3_9ZZZZ</name>
<dbReference type="InterPro" id="IPR036526">
    <property type="entry name" value="C-N_Hydrolase_sf"/>
</dbReference>
<dbReference type="CDD" id="cd07197">
    <property type="entry name" value="nitrilase"/>
    <property type="match status" value="1"/>
</dbReference>
<dbReference type="InterPro" id="IPR003010">
    <property type="entry name" value="C-N_Hydrolase"/>
</dbReference>
<dbReference type="Pfam" id="PF00795">
    <property type="entry name" value="CN_hydrolase"/>
    <property type="match status" value="1"/>
</dbReference>
<dbReference type="PANTHER" id="PTHR23088">
    <property type="entry name" value="NITRILASE-RELATED"/>
    <property type="match status" value="1"/>
</dbReference>
<dbReference type="PANTHER" id="PTHR23088:SF27">
    <property type="entry name" value="DEAMINATED GLUTATHIONE AMIDASE"/>
    <property type="match status" value="1"/>
</dbReference>